<dbReference type="AlphaFoldDB" id="A0AAW4L5E4"/>
<dbReference type="InterPro" id="IPR036779">
    <property type="entry name" value="LysM_dom_sf"/>
</dbReference>
<dbReference type="SUPFAM" id="SSF54106">
    <property type="entry name" value="LysM domain"/>
    <property type="match status" value="1"/>
</dbReference>
<protein>
    <submittedName>
        <fullName evidence="2">LysM peptidoglycan-binding domain-containing protein</fullName>
    </submittedName>
</protein>
<dbReference type="SMART" id="SM00257">
    <property type="entry name" value="LysM"/>
    <property type="match status" value="1"/>
</dbReference>
<evidence type="ECO:0000313" key="2">
    <source>
        <dbReference type="EMBL" id="MBT0665999.1"/>
    </source>
</evidence>
<dbReference type="PROSITE" id="PS51782">
    <property type="entry name" value="LYSM"/>
    <property type="match status" value="1"/>
</dbReference>
<name>A0AAW4L5E4_9BACT</name>
<organism evidence="2 3">
    <name type="scientific">Geoanaerobacter pelophilus</name>
    <dbReference type="NCBI Taxonomy" id="60036"/>
    <lineage>
        <taxon>Bacteria</taxon>
        <taxon>Pseudomonadati</taxon>
        <taxon>Thermodesulfobacteriota</taxon>
        <taxon>Desulfuromonadia</taxon>
        <taxon>Geobacterales</taxon>
        <taxon>Geobacteraceae</taxon>
        <taxon>Geoanaerobacter</taxon>
    </lineage>
</organism>
<gene>
    <name evidence="2" type="ORF">KI809_16935</name>
</gene>
<dbReference type="EMBL" id="JAHCVJ010000008">
    <property type="protein sequence ID" value="MBT0665999.1"/>
    <property type="molecule type" value="Genomic_DNA"/>
</dbReference>
<sequence length="205" mass="22922">MRLEKATIQKILGIPETIEVLFNPNEYRLSVSNQFAEIAIPGLEAPPIQYVRGNIRTLSMQLFFDTYEQGSDVREHTGRIAGLLDTDPELHAPPVCLFSWGTFNFQGVLERAEQRFTLFLPSGIPARATVDVTFKEFSDTGLRMAKHRSANFDKRYTVRRGDTLAGIAGKEYGDPKNWRPIAEANGMDDPLALQPGQVLSIPAIE</sequence>
<dbReference type="Pfam" id="PF19266">
    <property type="entry name" value="CIS_tube"/>
    <property type="match status" value="1"/>
</dbReference>
<reference evidence="2 3" key="1">
    <citation type="submission" date="2021-05" db="EMBL/GenBank/DDBJ databases">
        <title>The draft genome of Geobacter pelophilus DSM 12255.</title>
        <authorList>
            <person name="Xu Z."/>
            <person name="Masuda Y."/>
            <person name="Itoh H."/>
            <person name="Senoo K."/>
        </authorList>
    </citation>
    <scope>NUCLEOTIDE SEQUENCE [LARGE SCALE GENOMIC DNA]</scope>
    <source>
        <strain evidence="2 3">DSM 12255</strain>
    </source>
</reference>
<evidence type="ECO:0000259" key="1">
    <source>
        <dbReference type="PROSITE" id="PS51782"/>
    </source>
</evidence>
<dbReference type="Proteomes" id="UP000811899">
    <property type="component" value="Unassembled WGS sequence"/>
</dbReference>
<accession>A0AAW4L5E4</accession>
<feature type="domain" description="LysM" evidence="1">
    <location>
        <begin position="154"/>
        <end position="201"/>
    </location>
</feature>
<evidence type="ECO:0000313" key="3">
    <source>
        <dbReference type="Proteomes" id="UP000811899"/>
    </source>
</evidence>
<dbReference type="CDD" id="cd00118">
    <property type="entry name" value="LysM"/>
    <property type="match status" value="1"/>
</dbReference>
<dbReference type="PANTHER" id="PTHR34700">
    <property type="entry name" value="POTASSIUM BINDING PROTEIN KBP"/>
    <property type="match status" value="1"/>
</dbReference>
<dbReference type="PANTHER" id="PTHR34700:SF4">
    <property type="entry name" value="PHAGE-LIKE ELEMENT PBSX PROTEIN XKDP"/>
    <property type="match status" value="1"/>
</dbReference>
<keyword evidence="3" id="KW-1185">Reference proteome</keyword>
<dbReference type="Gene3D" id="3.10.350.10">
    <property type="entry name" value="LysM domain"/>
    <property type="match status" value="1"/>
</dbReference>
<dbReference type="Pfam" id="PF01476">
    <property type="entry name" value="LysM"/>
    <property type="match status" value="1"/>
</dbReference>
<comment type="caution">
    <text evidence="2">The sequence shown here is derived from an EMBL/GenBank/DDBJ whole genome shotgun (WGS) entry which is preliminary data.</text>
</comment>
<dbReference type="InterPro" id="IPR018392">
    <property type="entry name" value="LysM"/>
</dbReference>
<dbReference type="InterPro" id="IPR052196">
    <property type="entry name" value="Bact_Kbp"/>
</dbReference>
<dbReference type="InterPro" id="IPR045361">
    <property type="entry name" value="CIS_tube_prot_N"/>
</dbReference>
<dbReference type="RefSeq" id="WP_214172771.1">
    <property type="nucleotide sequence ID" value="NZ_JAHCVJ010000008.1"/>
</dbReference>
<proteinExistence type="predicted"/>